<organism evidence="2 3">
    <name type="scientific">Rathayibacter festucae DSM 15932</name>
    <dbReference type="NCBI Taxonomy" id="1328866"/>
    <lineage>
        <taxon>Bacteria</taxon>
        <taxon>Bacillati</taxon>
        <taxon>Actinomycetota</taxon>
        <taxon>Actinomycetes</taxon>
        <taxon>Micrococcales</taxon>
        <taxon>Microbacteriaceae</taxon>
        <taxon>Rathayibacter</taxon>
    </lineage>
</organism>
<dbReference type="AlphaFoldDB" id="A0A3T0SX55"/>
<dbReference type="KEGG" id="rfs:C1I64_02090"/>
<name>A0A3T0SX55_9MICO</name>
<evidence type="ECO:0000256" key="1">
    <source>
        <dbReference type="SAM" id="MobiDB-lite"/>
    </source>
</evidence>
<sequence length="374" mass="39640">MATNPGPIRSDGDATRSLDRGDRGSRTALSTPTGLADADTRATAVDRRGVARAVLQWVTGDRVDARRVVRLADRRWRGAVEPLLGPEDVLLLPSESVTDDDETREAPTCDCAAVLDYRGGLDEPGDVAWFGELRVQTEDYASIAFLPVTGATTARLRDANGWQAYLEDADAARASGRLVPQLLGAAVAVSGLPLTDDPAAGPVAAVDVGRDGVATLGPDGLVLGDARDPDGLAAALDRSYRPLDRLAALGGGVADDIARRPWLALYRAGLAFAAADDTGPAWSVVGLGTSLRPDGEVTTLTRSDLILLHRGDERVLVEPRTLRRFALAPATAVVVERLLSDGPDDEPRTPADEAFVSRLVERFEHEGVHLRRGA</sequence>
<evidence type="ECO:0000313" key="2">
    <source>
        <dbReference type="EMBL" id="AZZ50958.1"/>
    </source>
</evidence>
<proteinExistence type="predicted"/>
<accession>A0A3T0SX55</accession>
<reference evidence="2 3" key="1">
    <citation type="submission" date="2018-03" db="EMBL/GenBank/DDBJ databases">
        <title>Bacteriophage NCPPB3778 and a type I-E CRISPR drive the evolution of the US Biological Select Agent, Rathayibacter toxicus.</title>
        <authorList>
            <person name="Davis E.W.II."/>
            <person name="Tabima J.F."/>
            <person name="Weisberg A.J."/>
            <person name="Dantas Lopes L."/>
            <person name="Wiseman M.S."/>
            <person name="Wiseman M.S."/>
            <person name="Pupko T."/>
            <person name="Belcher M.S."/>
            <person name="Sechler A.J."/>
            <person name="Tancos M.A."/>
            <person name="Schroeder B.K."/>
            <person name="Murray T.D."/>
            <person name="Luster D.G."/>
            <person name="Schneider W.L."/>
            <person name="Rogers E."/>
            <person name="Andreote F.D."/>
            <person name="Grunwald N.J."/>
            <person name="Putnam M.L."/>
            <person name="Chang J.H."/>
        </authorList>
    </citation>
    <scope>NUCLEOTIDE SEQUENCE [LARGE SCALE GENOMIC DNA]</scope>
    <source>
        <strain evidence="2 3">DSM 15932</strain>
    </source>
</reference>
<dbReference type="Proteomes" id="UP000285317">
    <property type="component" value="Chromosome"/>
</dbReference>
<evidence type="ECO:0000313" key="3">
    <source>
        <dbReference type="Proteomes" id="UP000285317"/>
    </source>
</evidence>
<gene>
    <name evidence="2" type="ORF">C1I64_02090</name>
</gene>
<feature type="compositionally biased region" description="Basic and acidic residues" evidence="1">
    <location>
        <begin position="10"/>
        <end position="25"/>
    </location>
</feature>
<protein>
    <submittedName>
        <fullName evidence="2">Uncharacterized protein</fullName>
    </submittedName>
</protein>
<dbReference type="RefSeq" id="WP_127886051.1">
    <property type="nucleotide sequence ID" value="NZ_CP028137.1"/>
</dbReference>
<feature type="region of interest" description="Disordered" evidence="1">
    <location>
        <begin position="1"/>
        <end position="36"/>
    </location>
</feature>
<dbReference type="EMBL" id="CP028137">
    <property type="protein sequence ID" value="AZZ50958.1"/>
    <property type="molecule type" value="Genomic_DNA"/>
</dbReference>